<organism evidence="1 2">
    <name type="scientific">Gossypium trilobum</name>
    <dbReference type="NCBI Taxonomy" id="34281"/>
    <lineage>
        <taxon>Eukaryota</taxon>
        <taxon>Viridiplantae</taxon>
        <taxon>Streptophyta</taxon>
        <taxon>Embryophyta</taxon>
        <taxon>Tracheophyta</taxon>
        <taxon>Spermatophyta</taxon>
        <taxon>Magnoliopsida</taxon>
        <taxon>eudicotyledons</taxon>
        <taxon>Gunneridae</taxon>
        <taxon>Pentapetalae</taxon>
        <taxon>rosids</taxon>
        <taxon>malvids</taxon>
        <taxon>Malvales</taxon>
        <taxon>Malvaceae</taxon>
        <taxon>Malvoideae</taxon>
        <taxon>Gossypium</taxon>
    </lineage>
</organism>
<reference evidence="1 2" key="1">
    <citation type="journal article" date="2019" name="Genome Biol. Evol.">
        <title>Insights into the evolution of the New World diploid cottons (Gossypium, subgenus Houzingenia) based on genome sequencing.</title>
        <authorList>
            <person name="Grover C.E."/>
            <person name="Arick M.A. 2nd"/>
            <person name="Thrash A."/>
            <person name="Conover J.L."/>
            <person name="Sanders W.S."/>
            <person name="Peterson D.G."/>
            <person name="Frelichowski J.E."/>
            <person name="Scheffler J.A."/>
            <person name="Scheffler B.E."/>
            <person name="Wendel J.F."/>
        </authorList>
    </citation>
    <scope>NUCLEOTIDE SEQUENCE [LARGE SCALE GENOMIC DNA]</scope>
    <source>
        <strain evidence="1">8</strain>
        <tissue evidence="1">Leaf</tissue>
    </source>
</reference>
<evidence type="ECO:0000313" key="1">
    <source>
        <dbReference type="EMBL" id="MBA0787001.1"/>
    </source>
</evidence>
<dbReference type="Proteomes" id="UP000593568">
    <property type="component" value="Unassembled WGS sequence"/>
</dbReference>
<gene>
    <name evidence="1" type="ORF">Gotri_025424</name>
</gene>
<sequence>MEEVATGKKEIESIPIDGVIEEEKLSKLQFVLWDGVEIYVIKEFIEISMRWFTKVESWSENILVNYRRTFGVPIHACPISTFKNIANHWGSFISVDDGTAHPKPFVKGNIHFNCVKLMRW</sequence>
<evidence type="ECO:0000313" key="2">
    <source>
        <dbReference type="Proteomes" id="UP000593568"/>
    </source>
</evidence>
<dbReference type="AlphaFoldDB" id="A0A7J9FPC5"/>
<accession>A0A7J9FPC5</accession>
<comment type="caution">
    <text evidence="1">The sequence shown here is derived from an EMBL/GenBank/DDBJ whole genome shotgun (WGS) entry which is preliminary data.</text>
</comment>
<name>A0A7J9FPC5_9ROSI</name>
<keyword evidence="2" id="KW-1185">Reference proteome</keyword>
<proteinExistence type="predicted"/>
<protein>
    <submittedName>
        <fullName evidence="1">Uncharacterized protein</fullName>
    </submittedName>
</protein>
<dbReference type="EMBL" id="JABEZW010225161">
    <property type="protein sequence ID" value="MBA0787001.1"/>
    <property type="molecule type" value="Genomic_DNA"/>
</dbReference>